<gene>
    <name evidence="3" type="ORF">GPM918_LOCUS20594</name>
    <name evidence="2" type="ORF">OVA965_LOCUS12511</name>
    <name evidence="5" type="ORF">SRO942_LOCUS20591</name>
    <name evidence="4" type="ORF">TMI583_LOCUS12515</name>
</gene>
<accession>A0A814S1G7</accession>
<sequence>MTGYVLFMIDKSPEQYHEYKLDRKDPKNYEEAENARLTLEDLHSSDQPGHNDESKEYTATENYRAGGERLLHHHLSKHIRLSSGSGQNVFPG</sequence>
<evidence type="ECO:0000256" key="1">
    <source>
        <dbReference type="SAM" id="MobiDB-lite"/>
    </source>
</evidence>
<reference evidence="3" key="1">
    <citation type="submission" date="2021-02" db="EMBL/GenBank/DDBJ databases">
        <authorList>
            <person name="Nowell W R."/>
        </authorList>
    </citation>
    <scope>NUCLEOTIDE SEQUENCE</scope>
</reference>
<dbReference type="Proteomes" id="UP000681722">
    <property type="component" value="Unassembled WGS sequence"/>
</dbReference>
<name>A0A814S1G7_9BILA</name>
<protein>
    <submittedName>
        <fullName evidence="3">Uncharacterized protein</fullName>
    </submittedName>
</protein>
<feature type="compositionally biased region" description="Basic and acidic residues" evidence="1">
    <location>
        <begin position="39"/>
        <end position="58"/>
    </location>
</feature>
<dbReference type="Proteomes" id="UP000677228">
    <property type="component" value="Unassembled WGS sequence"/>
</dbReference>
<dbReference type="EMBL" id="CAJOBC010006558">
    <property type="protein sequence ID" value="CAF3902928.1"/>
    <property type="molecule type" value="Genomic_DNA"/>
</dbReference>
<dbReference type="EMBL" id="CAJOBA010005048">
    <property type="protein sequence ID" value="CAF3731461.1"/>
    <property type="molecule type" value="Genomic_DNA"/>
</dbReference>
<dbReference type="EMBL" id="CAJNOK010005043">
    <property type="protein sequence ID" value="CAF0958522.1"/>
    <property type="molecule type" value="Genomic_DNA"/>
</dbReference>
<evidence type="ECO:0000313" key="4">
    <source>
        <dbReference type="EMBL" id="CAF3731461.1"/>
    </source>
</evidence>
<proteinExistence type="predicted"/>
<evidence type="ECO:0000313" key="6">
    <source>
        <dbReference type="Proteomes" id="UP000663829"/>
    </source>
</evidence>
<evidence type="ECO:0000313" key="3">
    <source>
        <dbReference type="EMBL" id="CAF1139220.1"/>
    </source>
</evidence>
<evidence type="ECO:0000313" key="2">
    <source>
        <dbReference type="EMBL" id="CAF0958522.1"/>
    </source>
</evidence>
<comment type="caution">
    <text evidence="3">The sequence shown here is derived from an EMBL/GenBank/DDBJ whole genome shotgun (WGS) entry which is preliminary data.</text>
</comment>
<organism evidence="3 6">
    <name type="scientific">Didymodactylos carnosus</name>
    <dbReference type="NCBI Taxonomy" id="1234261"/>
    <lineage>
        <taxon>Eukaryota</taxon>
        <taxon>Metazoa</taxon>
        <taxon>Spiralia</taxon>
        <taxon>Gnathifera</taxon>
        <taxon>Rotifera</taxon>
        <taxon>Eurotatoria</taxon>
        <taxon>Bdelloidea</taxon>
        <taxon>Philodinida</taxon>
        <taxon>Philodinidae</taxon>
        <taxon>Didymodactylos</taxon>
    </lineage>
</organism>
<dbReference type="AlphaFoldDB" id="A0A814S1G7"/>
<dbReference type="Proteomes" id="UP000663829">
    <property type="component" value="Unassembled WGS sequence"/>
</dbReference>
<feature type="region of interest" description="Disordered" evidence="1">
    <location>
        <begin position="39"/>
        <end position="59"/>
    </location>
</feature>
<dbReference type="EMBL" id="CAJNOQ010006558">
    <property type="protein sequence ID" value="CAF1139220.1"/>
    <property type="molecule type" value="Genomic_DNA"/>
</dbReference>
<dbReference type="Proteomes" id="UP000682733">
    <property type="component" value="Unassembled WGS sequence"/>
</dbReference>
<evidence type="ECO:0000313" key="5">
    <source>
        <dbReference type="EMBL" id="CAF3902928.1"/>
    </source>
</evidence>
<keyword evidence="6" id="KW-1185">Reference proteome</keyword>